<dbReference type="RefSeq" id="WP_172585284.1">
    <property type="nucleotide sequence ID" value="NZ_BLAM01000210.1"/>
</dbReference>
<comment type="caution">
    <text evidence="1">The sequence shown here is derived from an EMBL/GenBank/DDBJ whole genome shotgun (WGS) entry which is preliminary data.</text>
</comment>
<protein>
    <submittedName>
        <fullName evidence="1">Uncharacterized protein</fullName>
    </submittedName>
</protein>
<sequence length="407" mass="47258">MKKYFKETTDSIIAQYDLVLKQAGFDQLEEVDRKRKQLDKDIRANRANKRWHKLETYFEAQLTQCPTVLTMSKDKLGSFDYFRTKHNNLISGAKSKHLTDDIIAQMNNEVYGYEQALKKLANTNLKDPYKKIVLDNYLENPTLDNMVLLIEQQLEQQNKDDEKFNQENIISQGLNLAYGTLITPQIQEYLQQQLPNVEQNMIDKTIDQVIYELTNNINYQEFTNEQHVLNEAALKTYILNKGQTTITEIINRLTMDYTNTALNVATNVLINDPSYLNMLVKHTNNQKELLQKVVTSLIKTEIPKQNLNNYANNQGFDEALFTKNLQSQSIKWANQIIQQYKKVDSPYRWILDYAQSINLDITKPTGKMVIIFDLTKNGLGNSLPLPYKDKLKSATDVMNLIKFITEC</sequence>
<dbReference type="AlphaFoldDB" id="A0A6F9XPI3"/>
<reference evidence="1" key="1">
    <citation type="submission" date="2019-10" db="EMBL/GenBank/DDBJ databases">
        <title>Lactobacillus agilis SY212 Whole Genome Sequencing Project.</title>
        <authorList>
            <person name="Suzuki S."/>
            <person name="Endo A."/>
            <person name="Maeno S."/>
            <person name="Shiwa Y."/>
            <person name="Matsutani M."/>
            <person name="Kajikawa A."/>
        </authorList>
    </citation>
    <scope>NUCLEOTIDE SEQUENCE</scope>
    <source>
        <strain evidence="1">SY212</strain>
    </source>
</reference>
<organism evidence="1">
    <name type="scientific">Ligilactobacillus agilis</name>
    <dbReference type="NCBI Taxonomy" id="1601"/>
    <lineage>
        <taxon>Bacteria</taxon>
        <taxon>Bacillati</taxon>
        <taxon>Bacillota</taxon>
        <taxon>Bacilli</taxon>
        <taxon>Lactobacillales</taxon>
        <taxon>Lactobacillaceae</taxon>
        <taxon>Ligilactobacillus</taxon>
    </lineage>
</organism>
<dbReference type="Proteomes" id="UP000494265">
    <property type="component" value="Unassembled WGS sequence"/>
</dbReference>
<proteinExistence type="predicted"/>
<gene>
    <name evidence="1" type="ORF">SY212_21960</name>
</gene>
<evidence type="ECO:0000313" key="1">
    <source>
        <dbReference type="EMBL" id="GET07166.1"/>
    </source>
</evidence>
<dbReference type="EMBL" id="BLAM01000210">
    <property type="protein sequence ID" value="GET07166.1"/>
    <property type="molecule type" value="Genomic_DNA"/>
</dbReference>
<name>A0A6F9XPI3_9LACO</name>
<accession>A0A6F9XPI3</accession>